<name>A0A0H2R8K1_9AGAM</name>
<gene>
    <name evidence="1" type="ORF">SCHPADRAFT_621124</name>
</gene>
<evidence type="ECO:0000313" key="2">
    <source>
        <dbReference type="Proteomes" id="UP000053477"/>
    </source>
</evidence>
<protein>
    <submittedName>
        <fullName evidence="1">Uncharacterized protein</fullName>
    </submittedName>
</protein>
<reference evidence="1 2" key="1">
    <citation type="submission" date="2015-04" db="EMBL/GenBank/DDBJ databases">
        <title>Complete genome sequence of Schizopora paradoxa KUC8140, a cosmopolitan wood degrader in East Asia.</title>
        <authorList>
            <consortium name="DOE Joint Genome Institute"/>
            <person name="Min B."/>
            <person name="Park H."/>
            <person name="Jang Y."/>
            <person name="Kim J.-J."/>
            <person name="Kim K.H."/>
            <person name="Pangilinan J."/>
            <person name="Lipzen A."/>
            <person name="Riley R."/>
            <person name="Grigoriev I.V."/>
            <person name="Spatafora J.W."/>
            <person name="Choi I.-G."/>
        </authorList>
    </citation>
    <scope>NUCLEOTIDE SEQUENCE [LARGE SCALE GENOMIC DNA]</scope>
    <source>
        <strain evidence="1 2">KUC8140</strain>
    </source>
</reference>
<dbReference type="EMBL" id="KQ086105">
    <property type="protein sequence ID" value="KLO08134.1"/>
    <property type="molecule type" value="Genomic_DNA"/>
</dbReference>
<dbReference type="Proteomes" id="UP000053477">
    <property type="component" value="Unassembled WGS sequence"/>
</dbReference>
<proteinExistence type="predicted"/>
<sequence length="428" mass="48802">MRLLRRIMRHFNPYEWNFVFNYCIETVATLATSLKCDLEWDSVDELFDKCVKEYFTAATTKYSAELLGKVVQAIVRQVRHLPATMKTLRLHLDISMGGITRQGDVDIGLDARLKSLALRYPDPLLEFMWGSLSYGPGVVTTEITSRLDICGATGLPRNVVDADEHRKRFCMSLASFLSDADDGKRMDAVENIEETMELDYFHKRDVLNSIAHLFEASKDTRVLDVARNLWDIIMTRRLLDVSPTSVRHEPHEVFRHQAVDGSLHIRLQFAYGPKHPCSQCISLGNWNDILESNRLVSQRLFSVTNIPHEGARPFAGWLRVDHDKPSNFELVRYHPVLAGTGQSQDPLYLCDITYSAGFVALQDQTERIVCPGYLDEKEQLHPLLDDPGLSKRIVSFCVLSVYSSCFDWMTEAICAVEGTDITAPFYWK</sequence>
<organism evidence="1 2">
    <name type="scientific">Schizopora paradoxa</name>
    <dbReference type="NCBI Taxonomy" id="27342"/>
    <lineage>
        <taxon>Eukaryota</taxon>
        <taxon>Fungi</taxon>
        <taxon>Dikarya</taxon>
        <taxon>Basidiomycota</taxon>
        <taxon>Agaricomycotina</taxon>
        <taxon>Agaricomycetes</taxon>
        <taxon>Hymenochaetales</taxon>
        <taxon>Schizoporaceae</taxon>
        <taxon>Schizopora</taxon>
    </lineage>
</organism>
<dbReference type="InParanoid" id="A0A0H2R8K1"/>
<keyword evidence="2" id="KW-1185">Reference proteome</keyword>
<accession>A0A0H2R8K1</accession>
<dbReference type="AlphaFoldDB" id="A0A0H2R8K1"/>
<evidence type="ECO:0000313" key="1">
    <source>
        <dbReference type="EMBL" id="KLO08134.1"/>
    </source>
</evidence>